<dbReference type="PANTHER" id="PTHR11941">
    <property type="entry name" value="ENOYL-COA HYDRATASE-RELATED"/>
    <property type="match status" value="1"/>
</dbReference>
<proteinExistence type="inferred from homology"/>
<evidence type="ECO:0000256" key="1">
    <source>
        <dbReference type="ARBA" id="ARBA00002994"/>
    </source>
</evidence>
<gene>
    <name evidence="8" type="ORF">ACFYTH_04380</name>
</gene>
<dbReference type="EMBL" id="JBIALX010000001">
    <property type="protein sequence ID" value="MFF0452592.1"/>
    <property type="molecule type" value="Genomic_DNA"/>
</dbReference>
<keyword evidence="3" id="KW-0276">Fatty acid metabolism</keyword>
<evidence type="ECO:0000256" key="2">
    <source>
        <dbReference type="ARBA" id="ARBA00005254"/>
    </source>
</evidence>
<comment type="function">
    <text evidence="1">Could possibly oxidize fatty acids using specific components.</text>
</comment>
<dbReference type="NCBIfam" id="NF004517">
    <property type="entry name" value="PRK05862.1"/>
    <property type="match status" value="1"/>
</dbReference>
<sequence>MTDFETILLERTGRVAVITLNRPKALNALNTQVLTDITAALDEVEADAGIGAVVLTGSEKAFAAGADIKEMQSKSYMDMFLADFFQGWDRVGTFRKPIIAAVAGYALGGGCELAMMCDILIAADTAKFGQPEIKLGVIPGMGGSQRLTRAVGKAKAMDLILTGRTMDAEEAERAGLVARVVPAADLLSTAREVAETIAGMSLPSVMIAKEAVNRSYETTLTEGLRFERRVFHSLFATEDQTEGMTAFVEKRAANFEHR</sequence>
<dbReference type="PROSITE" id="PS00166">
    <property type="entry name" value="ENOYL_COA_HYDRATASE"/>
    <property type="match status" value="1"/>
</dbReference>
<dbReference type="PANTHER" id="PTHR11941:SF54">
    <property type="entry name" value="ENOYL-COA HYDRATASE, MITOCHONDRIAL"/>
    <property type="match status" value="1"/>
</dbReference>
<dbReference type="InterPro" id="IPR001753">
    <property type="entry name" value="Enoyl-CoA_hydra/iso"/>
</dbReference>
<keyword evidence="4 8" id="KW-0456">Lyase</keyword>
<keyword evidence="9" id="KW-1185">Reference proteome</keyword>
<name>A0ABW6NBS6_9NOCA</name>
<organism evidence="8 9">
    <name type="scientific">Nocardia africana</name>
    <dbReference type="NCBI Taxonomy" id="134964"/>
    <lineage>
        <taxon>Bacteria</taxon>
        <taxon>Bacillati</taxon>
        <taxon>Actinomycetota</taxon>
        <taxon>Actinomycetes</taxon>
        <taxon>Mycobacteriales</taxon>
        <taxon>Nocardiaceae</taxon>
        <taxon>Nocardia</taxon>
    </lineage>
</organism>
<dbReference type="EC" id="4.2.1.17" evidence="8"/>
<dbReference type="InterPro" id="IPR029045">
    <property type="entry name" value="ClpP/crotonase-like_dom_sf"/>
</dbReference>
<keyword evidence="3" id="KW-0443">Lipid metabolism</keyword>
<dbReference type="InterPro" id="IPR018376">
    <property type="entry name" value="Enoyl-CoA_hyd/isom_CS"/>
</dbReference>
<dbReference type="Pfam" id="PF00378">
    <property type="entry name" value="ECH_1"/>
    <property type="match status" value="1"/>
</dbReference>
<reference evidence="8 9" key="1">
    <citation type="submission" date="2024-10" db="EMBL/GenBank/DDBJ databases">
        <title>The Natural Products Discovery Center: Release of the First 8490 Sequenced Strains for Exploring Actinobacteria Biosynthetic Diversity.</title>
        <authorList>
            <person name="Kalkreuter E."/>
            <person name="Kautsar S.A."/>
            <person name="Yang D."/>
            <person name="Bader C.D."/>
            <person name="Teijaro C.N."/>
            <person name="Fluegel L."/>
            <person name="Davis C.M."/>
            <person name="Simpson J.R."/>
            <person name="Lauterbach L."/>
            <person name="Steele A.D."/>
            <person name="Gui C."/>
            <person name="Meng S."/>
            <person name="Li G."/>
            <person name="Viehrig K."/>
            <person name="Ye F."/>
            <person name="Su P."/>
            <person name="Kiefer A.F."/>
            <person name="Nichols A."/>
            <person name="Cepeda A.J."/>
            <person name="Yan W."/>
            <person name="Fan B."/>
            <person name="Jiang Y."/>
            <person name="Adhikari A."/>
            <person name="Zheng C.-J."/>
            <person name="Schuster L."/>
            <person name="Cowan T.M."/>
            <person name="Smanski M.J."/>
            <person name="Chevrette M.G."/>
            <person name="De Carvalho L.P.S."/>
            <person name="Shen B."/>
        </authorList>
    </citation>
    <scope>NUCLEOTIDE SEQUENCE [LARGE SCALE GENOMIC DNA]</scope>
    <source>
        <strain evidence="8 9">NPDC004550</strain>
    </source>
</reference>
<dbReference type="Gene3D" id="3.90.226.10">
    <property type="entry name" value="2-enoyl-CoA Hydratase, Chain A, domain 1"/>
    <property type="match status" value="1"/>
</dbReference>
<comment type="catalytic activity">
    <reaction evidence="6">
        <text>a 4-saturated-(3S)-3-hydroxyacyl-CoA = a (3E)-enoyl-CoA + H2O</text>
        <dbReference type="Rhea" id="RHEA:20724"/>
        <dbReference type="ChEBI" id="CHEBI:15377"/>
        <dbReference type="ChEBI" id="CHEBI:58521"/>
        <dbReference type="ChEBI" id="CHEBI:137480"/>
        <dbReference type="EC" id="4.2.1.17"/>
    </reaction>
</comment>
<evidence type="ECO:0000256" key="5">
    <source>
        <dbReference type="ARBA" id="ARBA00023709"/>
    </source>
</evidence>
<comment type="similarity">
    <text evidence="2 7">Belongs to the enoyl-CoA hydratase/isomerase family.</text>
</comment>
<evidence type="ECO:0000256" key="6">
    <source>
        <dbReference type="ARBA" id="ARBA00023717"/>
    </source>
</evidence>
<evidence type="ECO:0000313" key="9">
    <source>
        <dbReference type="Proteomes" id="UP001601521"/>
    </source>
</evidence>
<dbReference type="Gene3D" id="1.10.12.10">
    <property type="entry name" value="Lyase 2-enoyl-coa Hydratase, Chain A, domain 2"/>
    <property type="match status" value="1"/>
</dbReference>
<evidence type="ECO:0000256" key="4">
    <source>
        <dbReference type="ARBA" id="ARBA00023239"/>
    </source>
</evidence>
<dbReference type="InterPro" id="IPR014748">
    <property type="entry name" value="Enoyl-CoA_hydra_C"/>
</dbReference>
<dbReference type="Proteomes" id="UP001601521">
    <property type="component" value="Unassembled WGS sequence"/>
</dbReference>
<dbReference type="CDD" id="cd06558">
    <property type="entry name" value="crotonase-like"/>
    <property type="match status" value="1"/>
</dbReference>
<dbReference type="SUPFAM" id="SSF52096">
    <property type="entry name" value="ClpP/crotonase"/>
    <property type="match status" value="1"/>
</dbReference>
<evidence type="ECO:0000256" key="7">
    <source>
        <dbReference type="RuleBase" id="RU003707"/>
    </source>
</evidence>
<comment type="caution">
    <text evidence="8">The sequence shown here is derived from an EMBL/GenBank/DDBJ whole genome shotgun (WGS) entry which is preliminary data.</text>
</comment>
<evidence type="ECO:0000313" key="8">
    <source>
        <dbReference type="EMBL" id="MFF0452592.1"/>
    </source>
</evidence>
<dbReference type="RefSeq" id="WP_387249099.1">
    <property type="nucleotide sequence ID" value="NZ_JBIALX010000001.1"/>
</dbReference>
<comment type="catalytic activity">
    <reaction evidence="5">
        <text>a (3S)-3-hydroxyacyl-CoA = a (2E)-enoyl-CoA + H2O</text>
        <dbReference type="Rhea" id="RHEA:16105"/>
        <dbReference type="ChEBI" id="CHEBI:15377"/>
        <dbReference type="ChEBI" id="CHEBI:57318"/>
        <dbReference type="ChEBI" id="CHEBI:58856"/>
        <dbReference type="EC" id="4.2.1.17"/>
    </reaction>
</comment>
<evidence type="ECO:0000256" key="3">
    <source>
        <dbReference type="ARBA" id="ARBA00022832"/>
    </source>
</evidence>
<dbReference type="GO" id="GO:0004300">
    <property type="term" value="F:enoyl-CoA hydratase activity"/>
    <property type="evidence" value="ECO:0007669"/>
    <property type="project" value="UniProtKB-EC"/>
</dbReference>
<accession>A0ABW6NBS6</accession>
<protein>
    <submittedName>
        <fullName evidence="8">Enoyl-CoA hydratase</fullName>
        <ecNumber evidence="8">4.2.1.17</ecNumber>
    </submittedName>
</protein>